<dbReference type="OrthoDB" id="6156342at2759"/>
<feature type="region of interest" description="Disordered" evidence="1">
    <location>
        <begin position="255"/>
        <end position="282"/>
    </location>
</feature>
<feature type="compositionally biased region" description="Low complexity" evidence="1">
    <location>
        <begin position="154"/>
        <end position="163"/>
    </location>
</feature>
<feature type="compositionally biased region" description="Polar residues" evidence="1">
    <location>
        <begin position="476"/>
        <end position="491"/>
    </location>
</feature>
<evidence type="ECO:0000313" key="3">
    <source>
        <dbReference type="Proteomes" id="UP000271974"/>
    </source>
</evidence>
<protein>
    <submittedName>
        <fullName evidence="2">Uncharacterized protein</fullName>
    </submittedName>
</protein>
<feature type="compositionally biased region" description="Polar residues" evidence="1">
    <location>
        <begin position="165"/>
        <end position="188"/>
    </location>
</feature>
<feature type="region of interest" description="Disordered" evidence="1">
    <location>
        <begin position="476"/>
        <end position="547"/>
    </location>
</feature>
<evidence type="ECO:0000256" key="1">
    <source>
        <dbReference type="SAM" id="MobiDB-lite"/>
    </source>
</evidence>
<comment type="caution">
    <text evidence="2">The sequence shown here is derived from an EMBL/GenBank/DDBJ whole genome shotgun (WGS) entry which is preliminary data.</text>
</comment>
<gene>
    <name evidence="2" type="ORF">EGW08_021222</name>
</gene>
<reference evidence="2 3" key="1">
    <citation type="submission" date="2019-01" db="EMBL/GenBank/DDBJ databases">
        <title>A draft genome assembly of the solar-powered sea slug Elysia chlorotica.</title>
        <authorList>
            <person name="Cai H."/>
            <person name="Li Q."/>
            <person name="Fang X."/>
            <person name="Li J."/>
            <person name="Curtis N.E."/>
            <person name="Altenburger A."/>
            <person name="Shibata T."/>
            <person name="Feng M."/>
            <person name="Maeda T."/>
            <person name="Schwartz J.A."/>
            <person name="Shigenobu S."/>
            <person name="Lundholm N."/>
            <person name="Nishiyama T."/>
            <person name="Yang H."/>
            <person name="Hasebe M."/>
            <person name="Li S."/>
            <person name="Pierce S.K."/>
            <person name="Wang J."/>
        </authorList>
    </citation>
    <scope>NUCLEOTIDE SEQUENCE [LARGE SCALE GENOMIC DNA]</scope>
    <source>
        <strain evidence="2">EC2010</strain>
        <tissue evidence="2">Whole organism of an adult</tissue>
    </source>
</reference>
<feature type="compositionally biased region" description="Pro residues" evidence="1">
    <location>
        <begin position="503"/>
        <end position="513"/>
    </location>
</feature>
<name>A0A433SP72_ELYCH</name>
<feature type="compositionally biased region" description="Low complexity" evidence="1">
    <location>
        <begin position="194"/>
        <end position="206"/>
    </location>
</feature>
<accession>A0A433SP72</accession>
<dbReference type="AlphaFoldDB" id="A0A433SP72"/>
<keyword evidence="3" id="KW-1185">Reference proteome</keyword>
<sequence length="558" mass="57587">MSRPGPVTVTAVRTSANVTVRKQPVTVTHKILGNPASASSFTSSSSSSSTSSTSTPPCSSPSFVHSRVTLYHASKIDLRYCRSLHSCGACRLGHTPALPCGAVHYGMCAPVPPLPARQKQQQQRVTLRRSISSPGPSSPTGGVRSHPPAPTARHAAGSHGAASPISPTSARYSSSVHLNTSPGTNTTPRGLVGTAATVTTSTSASTHPQHPESGPPPPPPRRSLSAPASRSLTILREGHELAGAPYAASSGGFLVPTSPMSPGGGGGQFQYQPSSSQQHPGLLRLHPQGRQQLVINSQNLRGLAAMGDVYPPTIVDTPRLGVGGAGSGGGVAITIQQHGGRTNITSSGMGGASPDIKIEGDGHEIVIQGGGRQNIRVSQPWSVGGRQGPIIRIQGQGHQGHVQYRPGVGVVVTSPPESPSPGTVTSPTPYIVTSPPPTPPNAHPQPALFEYPDTPLPPSSKASRRLQEFLLLPQQQSFPPAPKSFSSTTQIVPKKPTARVTPSPFPAQTPAPQAPSLSPAPHRHCPSPAKLHPYARASGRGLSPSPCLHLFPGSPAQL</sequence>
<evidence type="ECO:0000313" key="2">
    <source>
        <dbReference type="EMBL" id="RUS71020.1"/>
    </source>
</evidence>
<dbReference type="EMBL" id="RQTK01001286">
    <property type="protein sequence ID" value="RUS71020.1"/>
    <property type="molecule type" value="Genomic_DNA"/>
</dbReference>
<feature type="region of interest" description="Disordered" evidence="1">
    <location>
        <begin position="115"/>
        <end position="228"/>
    </location>
</feature>
<proteinExistence type="predicted"/>
<feature type="compositionally biased region" description="Low complexity" evidence="1">
    <location>
        <begin position="269"/>
        <end position="281"/>
    </location>
</feature>
<dbReference type="Proteomes" id="UP000271974">
    <property type="component" value="Unassembled WGS sequence"/>
</dbReference>
<organism evidence="2 3">
    <name type="scientific">Elysia chlorotica</name>
    <name type="common">Eastern emerald elysia</name>
    <name type="synonym">Sea slug</name>
    <dbReference type="NCBI Taxonomy" id="188477"/>
    <lineage>
        <taxon>Eukaryota</taxon>
        <taxon>Metazoa</taxon>
        <taxon>Spiralia</taxon>
        <taxon>Lophotrochozoa</taxon>
        <taxon>Mollusca</taxon>
        <taxon>Gastropoda</taxon>
        <taxon>Heterobranchia</taxon>
        <taxon>Euthyneura</taxon>
        <taxon>Panpulmonata</taxon>
        <taxon>Sacoglossa</taxon>
        <taxon>Placobranchoidea</taxon>
        <taxon>Plakobranchidae</taxon>
        <taxon>Elysia</taxon>
    </lineage>
</organism>
<feature type="region of interest" description="Disordered" evidence="1">
    <location>
        <begin position="36"/>
        <end position="62"/>
    </location>
</feature>
<feature type="compositionally biased region" description="Low complexity" evidence="1">
    <location>
        <begin position="128"/>
        <end position="145"/>
    </location>
</feature>